<comment type="caution">
    <text evidence="2">The sequence shown here is derived from an EMBL/GenBank/DDBJ whole genome shotgun (WGS) entry which is preliminary data.</text>
</comment>
<sequence>MCGTSPACTHRTVRPSRSAPASTSGSPLRSPGSSSARCTVIPEPWVSYALSVPLSMGRTLPARVPPGHLRSGPGTVTPGITA</sequence>
<gene>
    <name evidence="2" type="ORF">GCM10010383_46740</name>
</gene>
<organism evidence="2 3">
    <name type="scientific">Streptomyces lomondensis</name>
    <dbReference type="NCBI Taxonomy" id="68229"/>
    <lineage>
        <taxon>Bacteria</taxon>
        <taxon>Bacillati</taxon>
        <taxon>Actinomycetota</taxon>
        <taxon>Actinomycetes</taxon>
        <taxon>Kitasatosporales</taxon>
        <taxon>Streptomycetaceae</taxon>
        <taxon>Streptomyces</taxon>
    </lineage>
</organism>
<reference evidence="3" key="1">
    <citation type="journal article" date="2019" name="Int. J. Syst. Evol. Microbiol.">
        <title>The Global Catalogue of Microorganisms (GCM) 10K type strain sequencing project: providing services to taxonomists for standard genome sequencing and annotation.</title>
        <authorList>
            <consortium name="The Broad Institute Genomics Platform"/>
            <consortium name="The Broad Institute Genome Sequencing Center for Infectious Disease"/>
            <person name="Wu L."/>
            <person name="Ma J."/>
        </authorList>
    </citation>
    <scope>NUCLEOTIDE SEQUENCE [LARGE SCALE GENOMIC DNA]</scope>
    <source>
        <strain evidence="3">JCM 4866</strain>
    </source>
</reference>
<dbReference type="EMBL" id="BMWC01000006">
    <property type="protein sequence ID" value="GGX11176.1"/>
    <property type="molecule type" value="Genomic_DNA"/>
</dbReference>
<proteinExistence type="predicted"/>
<feature type="region of interest" description="Disordered" evidence="1">
    <location>
        <begin position="1"/>
        <end position="36"/>
    </location>
</feature>
<protein>
    <submittedName>
        <fullName evidence="2">Uncharacterized protein</fullName>
    </submittedName>
</protein>
<feature type="region of interest" description="Disordered" evidence="1">
    <location>
        <begin position="62"/>
        <end position="82"/>
    </location>
</feature>
<evidence type="ECO:0000313" key="3">
    <source>
        <dbReference type="Proteomes" id="UP000617743"/>
    </source>
</evidence>
<feature type="compositionally biased region" description="Low complexity" evidence="1">
    <location>
        <begin position="22"/>
        <end position="35"/>
    </location>
</feature>
<name>A0ABQ2XCX1_9ACTN</name>
<keyword evidence="3" id="KW-1185">Reference proteome</keyword>
<accession>A0ABQ2XCX1</accession>
<dbReference type="Proteomes" id="UP000617743">
    <property type="component" value="Unassembled WGS sequence"/>
</dbReference>
<evidence type="ECO:0000256" key="1">
    <source>
        <dbReference type="SAM" id="MobiDB-lite"/>
    </source>
</evidence>
<evidence type="ECO:0000313" key="2">
    <source>
        <dbReference type="EMBL" id="GGX11176.1"/>
    </source>
</evidence>